<reference evidence="5 6" key="1">
    <citation type="journal article" date="2018" name="BMC Genomics">
        <title>Comparative genome analyses reveal sequence features reflecting distinct modes of host-adaptation between dicot and monocot powdery mildew.</title>
        <authorList>
            <person name="Wu Y."/>
            <person name="Ma X."/>
            <person name="Pan Z."/>
            <person name="Kale S.D."/>
            <person name="Song Y."/>
            <person name="King H."/>
            <person name="Zhang Q."/>
            <person name="Presley C."/>
            <person name="Deng X."/>
            <person name="Wei C.I."/>
            <person name="Xiao S."/>
        </authorList>
    </citation>
    <scope>NUCLEOTIDE SEQUENCE [LARGE SCALE GENOMIC DNA]</scope>
    <source>
        <strain evidence="5">UCSC1</strain>
    </source>
</reference>
<feature type="compositionally biased region" description="Basic and acidic residues" evidence="3">
    <location>
        <begin position="259"/>
        <end position="293"/>
    </location>
</feature>
<dbReference type="GO" id="GO:0030950">
    <property type="term" value="P:establishment or maintenance of actin cytoskeleton polarity"/>
    <property type="evidence" value="ECO:0007669"/>
    <property type="project" value="TreeGrafter"/>
</dbReference>
<dbReference type="PANTHER" id="PTHR47775">
    <property type="entry name" value="BUD SITE SELECTION PROTEIN 14"/>
    <property type="match status" value="1"/>
</dbReference>
<feature type="compositionally biased region" description="Basic and acidic residues" evidence="3">
    <location>
        <begin position="333"/>
        <end position="350"/>
    </location>
</feature>
<dbReference type="GO" id="GO:0051286">
    <property type="term" value="C:cell tip"/>
    <property type="evidence" value="ECO:0007669"/>
    <property type="project" value="TreeGrafter"/>
</dbReference>
<feature type="compositionally biased region" description="Polar residues" evidence="3">
    <location>
        <begin position="188"/>
        <end position="204"/>
    </location>
</feature>
<evidence type="ECO:0000259" key="4">
    <source>
        <dbReference type="PROSITE" id="PS50002"/>
    </source>
</evidence>
<feature type="region of interest" description="Disordered" evidence="3">
    <location>
        <begin position="173"/>
        <end position="421"/>
    </location>
</feature>
<keyword evidence="1 2" id="KW-0728">SH3 domain</keyword>
<protein>
    <submittedName>
        <fullName evidence="5">Putative sh3 domain protein</fullName>
    </submittedName>
</protein>
<sequence length="594" mass="65885">MPLYLYVECLQGIEEIDLELVFALHTFVATIEGQANVIKGDTMVLLDDTNSYWWLVRVVKDMTIGYLPAEHIETPSERLARLNKHRNIDLASKMLGDQAERHQNSLIKVFRKRSIKTVSFSDPTYIEASDIDYSTEEDEFAREFFGHMTVRDQTIDNQEKMDNKDENIDVISPKSQLETEEAGENELAQVTNLVTNDTGRTSNESVDERDENKSKSGSHINNDSFFQDDSVETRKITLTPNLLRDDSTSPPLSLSNEMNDQKLHSLDKTGTESPDVGKDKKERKEKKEKEKKPGMLSGLFKRKDRKNKSIDEDIDEILGMKQLNEPLQSSPELTRDHDEVQEDQKVRTQEIKIQSSNLEKLSGSGDSPIGDSRQSKVLGSSDSDTVDRFEPSSKIVPDAVAEEHGSISDSSASTSVTEQSRTGNVLVDVTRTDIKPFKSNTVTSHGEIDNSTSLTATATDTAILSKNKPSETSIPITSTNESNINSLTLAADNPSQDESSSPKSSASLESLNVKDLSTKSSTGNNTASATINTSWNDVNLKSYFENNFEIKDMLINVFDKSGVIPAGPEHSLTGNLFKEENVMLADIASVSLKP</sequence>
<dbReference type="InterPro" id="IPR036028">
    <property type="entry name" value="SH3-like_dom_sf"/>
</dbReference>
<feature type="compositionally biased region" description="Polar residues" evidence="3">
    <location>
        <begin position="215"/>
        <end position="227"/>
    </location>
</feature>
<dbReference type="InterPro" id="IPR053039">
    <property type="entry name" value="Polarity_Bud-Selection_Reg"/>
</dbReference>
<dbReference type="EMBL" id="MCBR01008062">
    <property type="protein sequence ID" value="RKF75166.1"/>
    <property type="molecule type" value="Genomic_DNA"/>
</dbReference>
<feature type="region of interest" description="Disordered" evidence="3">
    <location>
        <begin position="490"/>
        <end position="530"/>
    </location>
</feature>
<dbReference type="Proteomes" id="UP000285405">
    <property type="component" value="Unassembled WGS sequence"/>
</dbReference>
<name>A0A420IKU0_9PEZI</name>
<feature type="compositionally biased region" description="Polar residues" evidence="3">
    <location>
        <begin position="248"/>
        <end position="258"/>
    </location>
</feature>
<proteinExistence type="predicted"/>
<dbReference type="SMART" id="SM00326">
    <property type="entry name" value="SH3"/>
    <property type="match status" value="1"/>
</dbReference>
<organism evidence="5 6">
    <name type="scientific">Golovinomyces cichoracearum</name>
    <dbReference type="NCBI Taxonomy" id="62708"/>
    <lineage>
        <taxon>Eukaryota</taxon>
        <taxon>Fungi</taxon>
        <taxon>Dikarya</taxon>
        <taxon>Ascomycota</taxon>
        <taxon>Pezizomycotina</taxon>
        <taxon>Leotiomycetes</taxon>
        <taxon>Erysiphales</taxon>
        <taxon>Erysiphaceae</taxon>
        <taxon>Golovinomyces</taxon>
    </lineage>
</organism>
<gene>
    <name evidence="5" type="ORF">GcC1_080004</name>
</gene>
<dbReference type="PANTHER" id="PTHR47775:SF1">
    <property type="entry name" value="BUD SITE SELECTION PROTEIN 14"/>
    <property type="match status" value="1"/>
</dbReference>
<accession>A0A420IKU0</accession>
<evidence type="ECO:0000256" key="2">
    <source>
        <dbReference type="PROSITE-ProRule" id="PRU00192"/>
    </source>
</evidence>
<comment type="caution">
    <text evidence="5">The sequence shown here is derived from an EMBL/GenBank/DDBJ whole genome shotgun (WGS) entry which is preliminary data.</text>
</comment>
<dbReference type="SUPFAM" id="SSF50044">
    <property type="entry name" value="SH3-domain"/>
    <property type="match status" value="1"/>
</dbReference>
<dbReference type="InterPro" id="IPR001452">
    <property type="entry name" value="SH3_domain"/>
</dbReference>
<dbReference type="AlphaFoldDB" id="A0A420IKU0"/>
<evidence type="ECO:0000256" key="3">
    <source>
        <dbReference type="SAM" id="MobiDB-lite"/>
    </source>
</evidence>
<evidence type="ECO:0000256" key="1">
    <source>
        <dbReference type="ARBA" id="ARBA00022443"/>
    </source>
</evidence>
<evidence type="ECO:0000313" key="5">
    <source>
        <dbReference type="EMBL" id="RKF75166.1"/>
    </source>
</evidence>
<feature type="compositionally biased region" description="Low complexity" evidence="3">
    <location>
        <begin position="494"/>
        <end position="511"/>
    </location>
</feature>
<dbReference type="Gene3D" id="2.30.30.40">
    <property type="entry name" value="SH3 Domains"/>
    <property type="match status" value="1"/>
</dbReference>
<dbReference type="GO" id="GO:0008104">
    <property type="term" value="P:intracellular protein localization"/>
    <property type="evidence" value="ECO:0007669"/>
    <property type="project" value="TreeGrafter"/>
</dbReference>
<feature type="domain" description="SH3" evidence="4">
    <location>
        <begin position="16"/>
        <end position="77"/>
    </location>
</feature>
<evidence type="ECO:0000313" key="6">
    <source>
        <dbReference type="Proteomes" id="UP000285405"/>
    </source>
</evidence>
<dbReference type="PROSITE" id="PS50002">
    <property type="entry name" value="SH3"/>
    <property type="match status" value="1"/>
</dbReference>
<dbReference type="GO" id="GO:0015630">
    <property type="term" value="C:microtubule cytoskeleton"/>
    <property type="evidence" value="ECO:0007669"/>
    <property type="project" value="TreeGrafter"/>
</dbReference>
<feature type="compositionally biased region" description="Low complexity" evidence="3">
    <location>
        <begin position="407"/>
        <end position="420"/>
    </location>
</feature>
<dbReference type="OrthoDB" id="196165at2759"/>
<feature type="compositionally biased region" description="Polar residues" evidence="3">
    <location>
        <begin position="518"/>
        <end position="530"/>
    </location>
</feature>
<dbReference type="FunFam" id="2.30.30.40:FF:000035">
    <property type="entry name" value="SH3 domain containing protein"/>
    <property type="match status" value="1"/>
</dbReference>